<dbReference type="PANTHER" id="PTHR38445:SF12">
    <property type="entry name" value="GNTR-FAMILY TRANSCRIPTIONAL REGULATOR"/>
    <property type="match status" value="1"/>
</dbReference>
<dbReference type="AlphaFoldDB" id="A0A917FWI4"/>
<evidence type="ECO:0000256" key="1">
    <source>
        <dbReference type="ARBA" id="ARBA00023015"/>
    </source>
</evidence>
<dbReference type="Pfam" id="PF00392">
    <property type="entry name" value="GntR"/>
    <property type="match status" value="1"/>
</dbReference>
<organism evidence="5 6">
    <name type="scientific">Lysinibacillus alkalisoli</name>
    <dbReference type="NCBI Taxonomy" id="1911548"/>
    <lineage>
        <taxon>Bacteria</taxon>
        <taxon>Bacillati</taxon>
        <taxon>Bacillota</taxon>
        <taxon>Bacilli</taxon>
        <taxon>Bacillales</taxon>
        <taxon>Bacillaceae</taxon>
        <taxon>Lysinibacillus</taxon>
    </lineage>
</organism>
<keyword evidence="2" id="KW-0238">DNA-binding</keyword>
<evidence type="ECO:0000256" key="3">
    <source>
        <dbReference type="ARBA" id="ARBA00023163"/>
    </source>
</evidence>
<protein>
    <submittedName>
        <fullName evidence="5">GntR family transcriptional regulator</fullName>
    </submittedName>
</protein>
<dbReference type="CDD" id="cd07377">
    <property type="entry name" value="WHTH_GntR"/>
    <property type="match status" value="1"/>
</dbReference>
<reference evidence="5" key="1">
    <citation type="journal article" date="2014" name="Int. J. Syst. Evol. Microbiol.">
        <title>Complete genome sequence of Corynebacterium casei LMG S-19264T (=DSM 44701T), isolated from a smear-ripened cheese.</title>
        <authorList>
            <consortium name="US DOE Joint Genome Institute (JGI-PGF)"/>
            <person name="Walter F."/>
            <person name="Albersmeier A."/>
            <person name="Kalinowski J."/>
            <person name="Ruckert C."/>
        </authorList>
    </citation>
    <scope>NUCLEOTIDE SEQUENCE</scope>
    <source>
        <strain evidence="5">CGMCC 1.15760</strain>
    </source>
</reference>
<evidence type="ECO:0000313" key="6">
    <source>
        <dbReference type="Proteomes" id="UP000616608"/>
    </source>
</evidence>
<feature type="domain" description="HTH gntR-type" evidence="4">
    <location>
        <begin position="11"/>
        <end position="79"/>
    </location>
</feature>
<keyword evidence="1" id="KW-0805">Transcription regulation</keyword>
<dbReference type="InterPro" id="IPR036388">
    <property type="entry name" value="WH-like_DNA-bd_sf"/>
</dbReference>
<dbReference type="Proteomes" id="UP000616608">
    <property type="component" value="Unassembled WGS sequence"/>
</dbReference>
<dbReference type="Gene3D" id="1.10.10.10">
    <property type="entry name" value="Winged helix-like DNA-binding domain superfamily/Winged helix DNA-binding domain"/>
    <property type="match status" value="1"/>
</dbReference>
<dbReference type="PANTHER" id="PTHR38445">
    <property type="entry name" value="HTH-TYPE TRANSCRIPTIONAL REPRESSOR YTRA"/>
    <property type="match status" value="1"/>
</dbReference>
<gene>
    <name evidence="5" type="ORF">GCM10007425_00050</name>
</gene>
<keyword evidence="3" id="KW-0804">Transcription</keyword>
<evidence type="ECO:0000259" key="4">
    <source>
        <dbReference type="PROSITE" id="PS50949"/>
    </source>
</evidence>
<dbReference type="InterPro" id="IPR000524">
    <property type="entry name" value="Tscrpt_reg_HTH_GntR"/>
</dbReference>
<dbReference type="InterPro" id="IPR036390">
    <property type="entry name" value="WH_DNA-bd_sf"/>
</dbReference>
<name>A0A917FWI4_9BACI</name>
<evidence type="ECO:0000256" key="2">
    <source>
        <dbReference type="ARBA" id="ARBA00023125"/>
    </source>
</evidence>
<evidence type="ECO:0000313" key="5">
    <source>
        <dbReference type="EMBL" id="GGG09728.1"/>
    </source>
</evidence>
<sequence length="129" mass="14009">MFIMIEPTSSVPIYEQLTRQIIEGIVKGEIKVGDTLPSVRAMAADLGVNMHTVNKSYKALAEKGVVTIKAKSGAVVCAGDALNEQQLLYLQQALKPVLAEGIVLGATEQQLENMLQQLLRELTTKEAML</sequence>
<dbReference type="GO" id="GO:0003677">
    <property type="term" value="F:DNA binding"/>
    <property type="evidence" value="ECO:0007669"/>
    <property type="project" value="UniProtKB-KW"/>
</dbReference>
<dbReference type="GO" id="GO:0003700">
    <property type="term" value="F:DNA-binding transcription factor activity"/>
    <property type="evidence" value="ECO:0007669"/>
    <property type="project" value="InterPro"/>
</dbReference>
<keyword evidence="6" id="KW-1185">Reference proteome</keyword>
<dbReference type="SMART" id="SM00345">
    <property type="entry name" value="HTH_GNTR"/>
    <property type="match status" value="1"/>
</dbReference>
<dbReference type="SUPFAM" id="SSF46785">
    <property type="entry name" value="Winged helix' DNA-binding domain"/>
    <property type="match status" value="1"/>
</dbReference>
<dbReference type="EMBL" id="BMJT01000001">
    <property type="protein sequence ID" value="GGG09728.1"/>
    <property type="molecule type" value="Genomic_DNA"/>
</dbReference>
<proteinExistence type="predicted"/>
<comment type="caution">
    <text evidence="5">The sequence shown here is derived from an EMBL/GenBank/DDBJ whole genome shotgun (WGS) entry which is preliminary data.</text>
</comment>
<accession>A0A917FWI4</accession>
<dbReference type="PROSITE" id="PS50949">
    <property type="entry name" value="HTH_GNTR"/>
    <property type="match status" value="1"/>
</dbReference>
<dbReference type="RefSeq" id="WP_188612967.1">
    <property type="nucleotide sequence ID" value="NZ_BMJT01000001.1"/>
</dbReference>
<reference evidence="5" key="2">
    <citation type="submission" date="2020-09" db="EMBL/GenBank/DDBJ databases">
        <authorList>
            <person name="Sun Q."/>
            <person name="Zhou Y."/>
        </authorList>
    </citation>
    <scope>NUCLEOTIDE SEQUENCE</scope>
    <source>
        <strain evidence="5">CGMCC 1.15760</strain>
    </source>
</reference>